<dbReference type="GO" id="GO:0003824">
    <property type="term" value="F:catalytic activity"/>
    <property type="evidence" value="ECO:0007669"/>
    <property type="project" value="InterPro"/>
</dbReference>
<reference evidence="1" key="1">
    <citation type="journal article" date="2021" name="PeerJ">
        <title>Extensive microbial diversity within the chicken gut microbiome revealed by metagenomics and culture.</title>
        <authorList>
            <person name="Gilroy R."/>
            <person name="Ravi A."/>
            <person name="Getino M."/>
            <person name="Pursley I."/>
            <person name="Horton D.L."/>
            <person name="Alikhan N.F."/>
            <person name="Baker D."/>
            <person name="Gharbi K."/>
            <person name="Hall N."/>
            <person name="Watson M."/>
            <person name="Adriaenssens E.M."/>
            <person name="Foster-Nyarko E."/>
            <person name="Jarju S."/>
            <person name="Secka A."/>
            <person name="Antonio M."/>
            <person name="Oren A."/>
            <person name="Chaudhuri R.R."/>
            <person name="La Ragione R."/>
            <person name="Hildebrand F."/>
            <person name="Pallen M.J."/>
        </authorList>
    </citation>
    <scope>NUCLEOTIDE SEQUENCE</scope>
    <source>
        <strain evidence="1">ChiBcec2-3848</strain>
    </source>
</reference>
<protein>
    <submittedName>
        <fullName evidence="1">DUF5107 domain-containing protein</fullName>
    </submittedName>
</protein>
<dbReference type="EMBL" id="DWVZ01000107">
    <property type="protein sequence ID" value="HJC63569.1"/>
    <property type="molecule type" value="Genomic_DNA"/>
</dbReference>
<dbReference type="InterPro" id="IPR011013">
    <property type="entry name" value="Gal_mutarotase_sf_dom"/>
</dbReference>
<dbReference type="AlphaFoldDB" id="A0A9D2PM97"/>
<name>A0A9D2PM97_9FIRM</name>
<dbReference type="Proteomes" id="UP000823886">
    <property type="component" value="Unassembled WGS sequence"/>
</dbReference>
<dbReference type="Gene3D" id="2.70.98.10">
    <property type="match status" value="1"/>
</dbReference>
<dbReference type="InterPro" id="IPR014718">
    <property type="entry name" value="GH-type_carb-bd"/>
</dbReference>
<evidence type="ECO:0000313" key="1">
    <source>
        <dbReference type="EMBL" id="HJC63569.1"/>
    </source>
</evidence>
<organism evidence="1 2">
    <name type="scientific">Candidatus Blautia merdavium</name>
    <dbReference type="NCBI Taxonomy" id="2838494"/>
    <lineage>
        <taxon>Bacteria</taxon>
        <taxon>Bacillati</taxon>
        <taxon>Bacillota</taxon>
        <taxon>Clostridia</taxon>
        <taxon>Lachnospirales</taxon>
        <taxon>Lachnospiraceae</taxon>
        <taxon>Blautia</taxon>
    </lineage>
</organism>
<accession>A0A9D2PM97</accession>
<proteinExistence type="predicted"/>
<evidence type="ECO:0000313" key="2">
    <source>
        <dbReference type="Proteomes" id="UP000823886"/>
    </source>
</evidence>
<dbReference type="SUPFAM" id="SSF74650">
    <property type="entry name" value="Galactose mutarotase-like"/>
    <property type="match status" value="1"/>
</dbReference>
<gene>
    <name evidence="1" type="ORF">H9753_08130</name>
</gene>
<sequence>MELEYIKWKNLQGISLENEELYVVVLPRLGGKIASLKYKKKDFEVAAQYGGEEYKIPGKDPVFSEYDASGLDDAFPNIVGACVTQGQRQWKYPDHGEVWSSAFQHEIVGEQIVLKFASRTLPYTYEKKISLKGSQVQIYYEIKNPGDIPFPCLWAFHGLVRYEEDMELIYGKEADSFENVLDSPELGKIGRRIPFRNQEYDFSRVPKRGSGTMVKYYADRKIHTGRCGYRYPSQGVECILEYDTKELPYLGVWITAGGFRGDYNCAMEPANGYYDDIRTAKENHSLYLLKKGKPLVFHMNIRLTEIKTGGQAWKTEVFQYGKKR</sequence>
<dbReference type="GO" id="GO:0030246">
    <property type="term" value="F:carbohydrate binding"/>
    <property type="evidence" value="ECO:0007669"/>
    <property type="project" value="InterPro"/>
</dbReference>
<reference evidence="1" key="2">
    <citation type="submission" date="2021-04" db="EMBL/GenBank/DDBJ databases">
        <authorList>
            <person name="Gilroy R."/>
        </authorList>
    </citation>
    <scope>NUCLEOTIDE SEQUENCE</scope>
    <source>
        <strain evidence="1">ChiBcec2-3848</strain>
    </source>
</reference>
<dbReference type="GO" id="GO:0005975">
    <property type="term" value="P:carbohydrate metabolic process"/>
    <property type="evidence" value="ECO:0007669"/>
    <property type="project" value="InterPro"/>
</dbReference>
<comment type="caution">
    <text evidence="1">The sequence shown here is derived from an EMBL/GenBank/DDBJ whole genome shotgun (WGS) entry which is preliminary data.</text>
</comment>